<accession>A0A976QRI0</accession>
<evidence type="ECO:0000259" key="1">
    <source>
        <dbReference type="Pfam" id="PF16860"/>
    </source>
</evidence>
<evidence type="ECO:0000313" key="2">
    <source>
        <dbReference type="EMBL" id="UKJ90474.2"/>
    </source>
</evidence>
<sequence>MSSNDDRKCAPELTTYYQCLSTSKRDLSKCQKQESELRKCSSTDPENNYCVNELVDLFHCTRNPDANACAKQFLTFRECNRPGGPEIIIKDNMYSVSSKHLDKYNLNSEVICPVKPPNRSSTVVKKVLDRMREVCGFKNFEEKFTPQVKS</sequence>
<proteinExistence type="predicted"/>
<dbReference type="InterPro" id="IPR031731">
    <property type="entry name" value="CX9C"/>
</dbReference>
<dbReference type="OrthoDB" id="408698at2759"/>
<dbReference type="Pfam" id="PF16860">
    <property type="entry name" value="CX9C"/>
    <property type="match status" value="1"/>
</dbReference>
<protein>
    <recommendedName>
        <fullName evidence="1">IMS import disulfide relay-system CHCH-CHCH-like Cx9C domain-containing protein</fullName>
    </recommendedName>
</protein>
<dbReference type="Gene3D" id="1.10.287.2900">
    <property type="match status" value="1"/>
</dbReference>
<reference evidence="2" key="1">
    <citation type="submission" date="2022-07" db="EMBL/GenBank/DDBJ databases">
        <title>Evaluation of T. orientalis genome assembly methods using nanopore sequencing and analysis of variation between genomes.</title>
        <authorList>
            <person name="Yam J."/>
            <person name="Micallef M.L."/>
            <person name="Liu M."/>
            <person name="Djordjevic S.P."/>
            <person name="Bogema D.R."/>
            <person name="Jenkins C."/>
        </authorList>
    </citation>
    <scope>NUCLEOTIDE SEQUENCE</scope>
    <source>
        <strain evidence="2">Fish Creek</strain>
    </source>
</reference>
<dbReference type="Proteomes" id="UP000244803">
    <property type="component" value="Chromosome 2"/>
</dbReference>
<evidence type="ECO:0000313" key="3">
    <source>
        <dbReference type="Proteomes" id="UP000244803"/>
    </source>
</evidence>
<gene>
    <name evidence="2" type="ORF">MACJ_001407</name>
</gene>
<dbReference type="EMBL" id="CP056068">
    <property type="protein sequence ID" value="UKJ90474.2"/>
    <property type="molecule type" value="Genomic_DNA"/>
</dbReference>
<name>A0A976QRI0_THEOR</name>
<dbReference type="AlphaFoldDB" id="A0A976QRI0"/>
<feature type="domain" description="IMS import disulfide relay-system CHCH-CHCH-like Cx9C" evidence="1">
    <location>
        <begin position="7"/>
        <end position="45"/>
    </location>
</feature>
<organism evidence="2 3">
    <name type="scientific">Theileria orientalis</name>
    <dbReference type="NCBI Taxonomy" id="68886"/>
    <lineage>
        <taxon>Eukaryota</taxon>
        <taxon>Sar</taxon>
        <taxon>Alveolata</taxon>
        <taxon>Apicomplexa</taxon>
        <taxon>Aconoidasida</taxon>
        <taxon>Piroplasmida</taxon>
        <taxon>Theileriidae</taxon>
        <taxon>Theileria</taxon>
    </lineage>
</organism>